<evidence type="ECO:0000313" key="1">
    <source>
        <dbReference type="EMBL" id="MBB4037767.1"/>
    </source>
</evidence>
<accession>A0A840CNU0</accession>
<proteinExistence type="predicted"/>
<dbReference type="AlphaFoldDB" id="A0A840CNU0"/>
<protein>
    <recommendedName>
        <fullName evidence="3">Tetratricopeptide repeat protein</fullName>
    </recommendedName>
</protein>
<evidence type="ECO:0000313" key="2">
    <source>
        <dbReference type="Proteomes" id="UP000555103"/>
    </source>
</evidence>
<dbReference type="Proteomes" id="UP000555103">
    <property type="component" value="Unassembled WGS sequence"/>
</dbReference>
<name>A0A840CNU0_9BACT</name>
<reference evidence="1 2" key="1">
    <citation type="submission" date="2020-08" db="EMBL/GenBank/DDBJ databases">
        <title>Genomic Encyclopedia of Type Strains, Phase IV (KMG-IV): sequencing the most valuable type-strain genomes for metagenomic binning, comparative biology and taxonomic classification.</title>
        <authorList>
            <person name="Goeker M."/>
        </authorList>
    </citation>
    <scope>NUCLEOTIDE SEQUENCE [LARGE SCALE GENOMIC DNA]</scope>
    <source>
        <strain evidence="1 2">DSM 104969</strain>
    </source>
</reference>
<sequence length="261" mass="30482">MDIQRIYQFAGKQSIPESSEIEELKGLIDKYPYFQTAIFAYLKAIYISENDSFEEELRAQSIFINDRRALFYYIFSEEYDLFFENTGKKELPEDKTSVLLDAFFQSKGEAYAETGLEYSIIHSSLATTDYFSYLQSSPQEETGNEVSGKDPVQSSLKHQDIIDSFINKTETEGEIRIQFDTNTVNIPPVEQETNENGDELNEDVFFTETLAKIYIRQKKYEKAYKIIKHLSLNYPKKNIYFADQLSFLEKLIINSKYKNIK</sequence>
<gene>
    <name evidence="1" type="ORF">GGR21_003688</name>
</gene>
<comment type="caution">
    <text evidence="1">The sequence shown here is derived from an EMBL/GenBank/DDBJ whole genome shotgun (WGS) entry which is preliminary data.</text>
</comment>
<dbReference type="EMBL" id="JACIEP010000017">
    <property type="protein sequence ID" value="MBB4037767.1"/>
    <property type="molecule type" value="Genomic_DNA"/>
</dbReference>
<organism evidence="1 2">
    <name type="scientific">Dysgonomonas hofstadii</name>
    <dbReference type="NCBI Taxonomy" id="637886"/>
    <lineage>
        <taxon>Bacteria</taxon>
        <taxon>Pseudomonadati</taxon>
        <taxon>Bacteroidota</taxon>
        <taxon>Bacteroidia</taxon>
        <taxon>Bacteroidales</taxon>
        <taxon>Dysgonomonadaceae</taxon>
        <taxon>Dysgonomonas</taxon>
    </lineage>
</organism>
<keyword evidence="2" id="KW-1185">Reference proteome</keyword>
<evidence type="ECO:0008006" key="3">
    <source>
        <dbReference type="Google" id="ProtNLM"/>
    </source>
</evidence>
<dbReference type="RefSeq" id="WP_183308597.1">
    <property type="nucleotide sequence ID" value="NZ_JACIEP010000017.1"/>
</dbReference>